<feature type="transmembrane region" description="Helical" evidence="1">
    <location>
        <begin position="200"/>
        <end position="222"/>
    </location>
</feature>
<feature type="transmembrane region" description="Helical" evidence="1">
    <location>
        <begin position="429"/>
        <end position="450"/>
    </location>
</feature>
<accession>A0A6C0CSY4</accession>
<feature type="transmembrane region" description="Helical" evidence="1">
    <location>
        <begin position="462"/>
        <end position="484"/>
    </location>
</feature>
<feature type="transmembrane region" description="Helical" evidence="1">
    <location>
        <begin position="115"/>
        <end position="134"/>
    </location>
</feature>
<feature type="transmembrane region" description="Helical" evidence="1">
    <location>
        <begin position="12"/>
        <end position="32"/>
    </location>
</feature>
<evidence type="ECO:0000256" key="1">
    <source>
        <dbReference type="SAM" id="Phobius"/>
    </source>
</evidence>
<sequence>MASIATGLSVGYIGIVILIVCITWIILIKIGYDFNLAYKLGMIKQHSCGEIYLEGETPRSSIYDYYTGKKDIKAIKKKLETLFRLFFVSILLSIIPVIIYFSYVIIKANTISDRITAGIITVLSIVLLSIWNAFSKDTSKSTINPFNNVIYAFGNTITVSKDQLIGTQISLLIPILITFILAKLYGNFSWWGGNSPELSFPSSIGTILIVSCIIVLILLPFISTQIYDLNENIEDYYSDKIDKINEAVTEEVDGNTEANKSVRNLIARNIQSLENLSEIPDKNNLQGYANEYYRYVVHTPNLAEIRAVTLPTEMNEIIDPTYFKSEIIIKLKYDLLAYYQSTDKSTAMAFNIRPYLKTSYQSAINETTGLAVAGKERDHAKIREILTSGVINNDSYKFINALPGEVQSILIGLRSNTQMEDTAQKFFKLSNILSILLFTIIFYGIFHRLYANSINGNVRQSLALVVLILMVALAFIGLFLQGIYL</sequence>
<feature type="transmembrane region" description="Helical" evidence="1">
    <location>
        <begin position="169"/>
        <end position="188"/>
    </location>
</feature>
<name>A0A6C0CSY4_9ZZZZ</name>
<keyword evidence="1" id="KW-0812">Transmembrane</keyword>
<keyword evidence="1" id="KW-1133">Transmembrane helix</keyword>
<evidence type="ECO:0000313" key="2">
    <source>
        <dbReference type="EMBL" id="QHT06990.1"/>
    </source>
</evidence>
<keyword evidence="1" id="KW-0472">Membrane</keyword>
<organism evidence="2">
    <name type="scientific">viral metagenome</name>
    <dbReference type="NCBI Taxonomy" id="1070528"/>
    <lineage>
        <taxon>unclassified sequences</taxon>
        <taxon>metagenomes</taxon>
        <taxon>organismal metagenomes</taxon>
    </lineage>
</organism>
<feature type="transmembrane region" description="Helical" evidence="1">
    <location>
        <begin position="82"/>
        <end position="103"/>
    </location>
</feature>
<protein>
    <submittedName>
        <fullName evidence="2">Uncharacterized protein</fullName>
    </submittedName>
</protein>
<dbReference type="AlphaFoldDB" id="A0A6C0CSY4"/>
<proteinExistence type="predicted"/>
<dbReference type="EMBL" id="MN739479">
    <property type="protein sequence ID" value="QHT06990.1"/>
    <property type="molecule type" value="Genomic_DNA"/>
</dbReference>
<reference evidence="2" key="1">
    <citation type="journal article" date="2020" name="Nature">
        <title>Giant virus diversity and host interactions through global metagenomics.</title>
        <authorList>
            <person name="Schulz F."/>
            <person name="Roux S."/>
            <person name="Paez-Espino D."/>
            <person name="Jungbluth S."/>
            <person name="Walsh D.A."/>
            <person name="Denef V.J."/>
            <person name="McMahon K.D."/>
            <person name="Konstantinidis K.T."/>
            <person name="Eloe-Fadrosh E.A."/>
            <person name="Kyrpides N.C."/>
            <person name="Woyke T."/>
        </authorList>
    </citation>
    <scope>NUCLEOTIDE SEQUENCE</scope>
    <source>
        <strain evidence="2">GVMAG-M-3300021962-46</strain>
    </source>
</reference>